<keyword evidence="7 14" id="KW-0067">ATP-binding</keyword>
<dbReference type="KEGG" id="spap:H3Z74_14050"/>
<dbReference type="PROSITE" id="PS00188">
    <property type="entry name" value="BIOTIN"/>
    <property type="match status" value="1"/>
</dbReference>
<dbReference type="InterPro" id="IPR005481">
    <property type="entry name" value="BC-like_N"/>
</dbReference>
<dbReference type="Pfam" id="PF00364">
    <property type="entry name" value="Biotin_lipoyl"/>
    <property type="match status" value="1"/>
</dbReference>
<dbReference type="InterPro" id="IPR000089">
    <property type="entry name" value="Biotin_lipoyl"/>
</dbReference>
<evidence type="ECO:0000256" key="7">
    <source>
        <dbReference type="ARBA" id="ARBA00022840"/>
    </source>
</evidence>
<feature type="domain" description="ATP-grasp" evidence="16">
    <location>
        <begin position="120"/>
        <end position="321"/>
    </location>
</feature>
<evidence type="ECO:0000256" key="13">
    <source>
        <dbReference type="ARBA" id="ARBA00049495"/>
    </source>
</evidence>
<evidence type="ECO:0000256" key="9">
    <source>
        <dbReference type="ARBA" id="ARBA00022963"/>
    </source>
</evidence>
<keyword evidence="8" id="KW-0460">Magnesium</keyword>
<reference evidence="18 19" key="1">
    <citation type="submission" date="2020-09" db="EMBL/GenBank/DDBJ databases">
        <title>Sphingomonas sp., a new species isolated from pork steak.</title>
        <authorList>
            <person name="Heidler von Heilborn D."/>
        </authorList>
    </citation>
    <scope>NUCLEOTIDE SEQUENCE [LARGE SCALE GENOMIC DNA]</scope>
    <source>
        <strain evidence="19">S8-3T</strain>
    </source>
</reference>
<dbReference type="SUPFAM" id="SSF51246">
    <property type="entry name" value="Rudiment single hybrid motif"/>
    <property type="match status" value="1"/>
</dbReference>
<dbReference type="Pfam" id="PF00289">
    <property type="entry name" value="Biotin_carb_N"/>
    <property type="match status" value="1"/>
</dbReference>
<feature type="domain" description="Biotin carboxylation" evidence="17">
    <location>
        <begin position="1"/>
        <end position="494"/>
    </location>
</feature>
<gene>
    <name evidence="18" type="ORF">H3Z74_14050</name>
</gene>
<evidence type="ECO:0000256" key="11">
    <source>
        <dbReference type="ARBA" id="ARBA00023211"/>
    </source>
</evidence>
<evidence type="ECO:0000256" key="8">
    <source>
        <dbReference type="ARBA" id="ARBA00022842"/>
    </source>
</evidence>
<keyword evidence="5" id="KW-0479">Metal-binding</keyword>
<keyword evidence="9" id="KW-0442">Lipid degradation</keyword>
<organism evidence="18 19">
    <name type="scientific">Sphingomonas alpina</name>
    <dbReference type="NCBI Taxonomy" id="653931"/>
    <lineage>
        <taxon>Bacteria</taxon>
        <taxon>Pseudomonadati</taxon>
        <taxon>Pseudomonadota</taxon>
        <taxon>Alphaproteobacteria</taxon>
        <taxon>Sphingomonadales</taxon>
        <taxon>Sphingomonadaceae</taxon>
        <taxon>Sphingomonas</taxon>
    </lineage>
</organism>
<evidence type="ECO:0000259" key="17">
    <source>
        <dbReference type="PROSITE" id="PS50979"/>
    </source>
</evidence>
<dbReference type="GO" id="GO:0016042">
    <property type="term" value="P:lipid catabolic process"/>
    <property type="evidence" value="ECO:0007669"/>
    <property type="project" value="UniProtKB-KW"/>
</dbReference>
<dbReference type="InterPro" id="IPR016185">
    <property type="entry name" value="PreATP-grasp_dom_sf"/>
</dbReference>
<dbReference type="InterPro" id="IPR011761">
    <property type="entry name" value="ATP-grasp"/>
</dbReference>
<evidence type="ECO:0000256" key="4">
    <source>
        <dbReference type="ARBA" id="ARBA00022598"/>
    </source>
</evidence>
<sequence length="703" mass="76638">MFKKILVANRGEIACRVMRTAKKMGIATVAVYSDADARAPHVLMADEAVRLGPPPAGESYLLADLILLAAKETGADCIHPGYGFLSERESFAKACAEAGIAFVGPPPNAIAAMGDKIESKKLAKAAGVNVVPGFLGEIADTDEAVKIASEIGYPVMMKASAGGGGKGMRLAYSEQDVREGFEATKREGLASFGDDRVFIEKFIESPRHIEIQVLGDQHGNIVYLNERECSIQRRHQKVVEEAPSPFVSPEMRRRMGEQAVALSRAVGYYSAGTVELIVSGADTTGEGFYFLEMNTRLQVEHPVTEEITGLDLVEQMIRVAAGEKLTFGQDDVRIDGWSIENRVYAEDPYRGFLPSIGRLIRYNPRGDNDVEDDPSAHHVTGSELWREYQAEQEEAKETAFAEGSWAYGYTMSQTRIDDGVAEGGEVSMFYDPMIAKLITWAPTREEAIDAQIAALDRFEIEGPGNNIDFLSALMQHPRFREGRLTTGFIAEEYPEGFAGAPASVELLKQLAGIAAFAATAEADRARRIDGQLGKRLRPPAAWIVRMHGKDHAVEISTDGIAVDGEDLDLAMEYTPGDRFVTAEMLPRNLTVKIARTRTGFRLTTRGASHIARVLPAHVAPYAEHLIEKIPPDLSKFLLCPMPGLLMRLDVAAGDKVEAGQPLAVVEAMKMENILRAEKAGTVKSVNAKPGDSLAVDEVILEME</sequence>
<dbReference type="SUPFAM" id="SSF56059">
    <property type="entry name" value="Glutathione synthetase ATP-binding domain-like"/>
    <property type="match status" value="1"/>
</dbReference>
<dbReference type="CDD" id="cd06850">
    <property type="entry name" value="biotinyl_domain"/>
    <property type="match status" value="1"/>
</dbReference>
<dbReference type="InterPro" id="IPR001882">
    <property type="entry name" value="Biotin_BS"/>
</dbReference>
<evidence type="ECO:0000259" key="16">
    <source>
        <dbReference type="PROSITE" id="PS50975"/>
    </source>
</evidence>
<dbReference type="SMART" id="SM00878">
    <property type="entry name" value="Biotin_carb_C"/>
    <property type="match status" value="1"/>
</dbReference>
<proteinExistence type="predicted"/>
<evidence type="ECO:0000256" key="10">
    <source>
        <dbReference type="ARBA" id="ARBA00023098"/>
    </source>
</evidence>
<dbReference type="GO" id="GO:0046872">
    <property type="term" value="F:metal ion binding"/>
    <property type="evidence" value="ECO:0007669"/>
    <property type="project" value="UniProtKB-KW"/>
</dbReference>
<evidence type="ECO:0000259" key="15">
    <source>
        <dbReference type="PROSITE" id="PS50968"/>
    </source>
</evidence>
<dbReference type="Proteomes" id="UP000516148">
    <property type="component" value="Chromosome"/>
</dbReference>
<dbReference type="InterPro" id="IPR011053">
    <property type="entry name" value="Single_hybrid_motif"/>
</dbReference>
<keyword evidence="4" id="KW-0436">Ligase</keyword>
<dbReference type="FunFam" id="3.30.1490.20:FF:000018">
    <property type="entry name" value="Biotin carboxylase"/>
    <property type="match status" value="1"/>
</dbReference>
<dbReference type="GO" id="GO:0005524">
    <property type="term" value="F:ATP binding"/>
    <property type="evidence" value="ECO:0007669"/>
    <property type="project" value="UniProtKB-UniRule"/>
</dbReference>
<dbReference type="Pfam" id="PF18140">
    <property type="entry name" value="PCC_BT"/>
    <property type="match status" value="1"/>
</dbReference>
<dbReference type="PROSITE" id="PS50979">
    <property type="entry name" value="BC"/>
    <property type="match status" value="1"/>
</dbReference>
<dbReference type="InterPro" id="IPR041265">
    <property type="entry name" value="PCC_BT"/>
</dbReference>
<dbReference type="PROSITE" id="PS00867">
    <property type="entry name" value="CPSASE_2"/>
    <property type="match status" value="1"/>
</dbReference>
<dbReference type="InterPro" id="IPR005482">
    <property type="entry name" value="Biotin_COase_C"/>
</dbReference>
<evidence type="ECO:0000256" key="6">
    <source>
        <dbReference type="ARBA" id="ARBA00022741"/>
    </source>
</evidence>
<dbReference type="EC" id="6.4.1.3" evidence="3"/>
<dbReference type="PROSITE" id="PS50968">
    <property type="entry name" value="BIOTINYL_LIPOYL"/>
    <property type="match status" value="1"/>
</dbReference>
<evidence type="ECO:0000256" key="14">
    <source>
        <dbReference type="PROSITE-ProRule" id="PRU00409"/>
    </source>
</evidence>
<keyword evidence="11" id="KW-0464">Manganese</keyword>
<evidence type="ECO:0000256" key="1">
    <source>
        <dbReference type="ARBA" id="ARBA00001953"/>
    </source>
</evidence>
<dbReference type="Pfam" id="PF02785">
    <property type="entry name" value="Biotin_carb_C"/>
    <property type="match status" value="1"/>
</dbReference>
<dbReference type="SUPFAM" id="SSF51230">
    <property type="entry name" value="Single hybrid motif"/>
    <property type="match status" value="1"/>
</dbReference>
<dbReference type="FunFam" id="3.40.50.20:FF:000010">
    <property type="entry name" value="Propionyl-CoA carboxylase subunit alpha"/>
    <property type="match status" value="1"/>
</dbReference>
<protein>
    <recommendedName>
        <fullName evidence="3">propionyl-CoA carboxylase</fullName>
        <ecNumber evidence="3">6.4.1.3</ecNumber>
    </recommendedName>
</protein>
<evidence type="ECO:0000313" key="19">
    <source>
        <dbReference type="Proteomes" id="UP000516148"/>
    </source>
</evidence>
<keyword evidence="19" id="KW-1185">Reference proteome</keyword>
<dbReference type="PROSITE" id="PS50975">
    <property type="entry name" value="ATP_GRASP"/>
    <property type="match status" value="1"/>
</dbReference>
<comment type="cofactor">
    <cofactor evidence="1">
        <name>biotin</name>
        <dbReference type="ChEBI" id="CHEBI:57586"/>
    </cofactor>
</comment>
<dbReference type="EMBL" id="CP061038">
    <property type="protein sequence ID" value="QNQ07914.1"/>
    <property type="molecule type" value="Genomic_DNA"/>
</dbReference>
<dbReference type="Gene3D" id="3.30.700.30">
    <property type="match status" value="1"/>
</dbReference>
<dbReference type="PANTHER" id="PTHR18866:SF33">
    <property type="entry name" value="METHYLCROTONOYL-COA CARBOXYLASE SUBUNIT ALPHA, MITOCHONDRIAL-RELATED"/>
    <property type="match status" value="1"/>
</dbReference>
<dbReference type="AlphaFoldDB" id="A0A7H0LE11"/>
<comment type="catalytic activity">
    <reaction evidence="13">
        <text>propanoyl-CoA + hydrogencarbonate + ATP = (S)-methylmalonyl-CoA + ADP + phosphate + H(+)</text>
        <dbReference type="Rhea" id="RHEA:23720"/>
        <dbReference type="ChEBI" id="CHEBI:15378"/>
        <dbReference type="ChEBI" id="CHEBI:17544"/>
        <dbReference type="ChEBI" id="CHEBI:30616"/>
        <dbReference type="ChEBI" id="CHEBI:43474"/>
        <dbReference type="ChEBI" id="CHEBI:57327"/>
        <dbReference type="ChEBI" id="CHEBI:57392"/>
        <dbReference type="ChEBI" id="CHEBI:456216"/>
        <dbReference type="EC" id="6.4.1.3"/>
    </reaction>
    <physiologicalReaction direction="left-to-right" evidence="13">
        <dbReference type="Rhea" id="RHEA:23721"/>
    </physiologicalReaction>
</comment>
<dbReference type="InterPro" id="IPR011764">
    <property type="entry name" value="Biotin_carboxylation_dom"/>
</dbReference>
<name>A0A7H0LE11_9SPHN</name>
<dbReference type="PANTHER" id="PTHR18866">
    <property type="entry name" value="CARBOXYLASE:PYRUVATE/ACETYL-COA/PROPIONYL-COA CARBOXYLASE"/>
    <property type="match status" value="1"/>
</dbReference>
<accession>A0A7H0LE11</accession>
<keyword evidence="12" id="KW-0092">Biotin</keyword>
<dbReference type="SUPFAM" id="SSF52440">
    <property type="entry name" value="PreATP-grasp domain"/>
    <property type="match status" value="1"/>
</dbReference>
<dbReference type="PROSITE" id="PS00866">
    <property type="entry name" value="CPSASE_1"/>
    <property type="match status" value="1"/>
</dbReference>
<keyword evidence="10" id="KW-0443">Lipid metabolism</keyword>
<dbReference type="Gene3D" id="2.40.50.100">
    <property type="match status" value="1"/>
</dbReference>
<evidence type="ECO:0000256" key="3">
    <source>
        <dbReference type="ARBA" id="ARBA00013050"/>
    </source>
</evidence>
<dbReference type="InterPro" id="IPR011054">
    <property type="entry name" value="Rudment_hybrid_motif"/>
</dbReference>
<dbReference type="Gene3D" id="3.30.470.20">
    <property type="entry name" value="ATP-grasp fold, B domain"/>
    <property type="match status" value="1"/>
</dbReference>
<evidence type="ECO:0000256" key="2">
    <source>
        <dbReference type="ARBA" id="ARBA00005060"/>
    </source>
</evidence>
<dbReference type="FunFam" id="2.40.50.100:FF:000003">
    <property type="entry name" value="Acetyl-CoA carboxylase biotin carboxyl carrier protein"/>
    <property type="match status" value="1"/>
</dbReference>
<comment type="pathway">
    <text evidence="2">Metabolic intermediate metabolism; propanoyl-CoA degradation; succinyl-CoA from propanoyl-CoA: step 1/3.</text>
</comment>
<dbReference type="InterPro" id="IPR050856">
    <property type="entry name" value="Biotin_carboxylase_complex"/>
</dbReference>
<dbReference type="Pfam" id="PF02786">
    <property type="entry name" value="CPSase_L_D2"/>
    <property type="match status" value="1"/>
</dbReference>
<evidence type="ECO:0000313" key="18">
    <source>
        <dbReference type="EMBL" id="QNQ07914.1"/>
    </source>
</evidence>
<evidence type="ECO:0000256" key="12">
    <source>
        <dbReference type="ARBA" id="ARBA00023267"/>
    </source>
</evidence>
<dbReference type="UniPathway" id="UPA00945">
    <property type="reaction ID" value="UER00908"/>
</dbReference>
<dbReference type="GO" id="GO:0004658">
    <property type="term" value="F:propionyl-CoA carboxylase activity"/>
    <property type="evidence" value="ECO:0007669"/>
    <property type="project" value="UniProtKB-EC"/>
</dbReference>
<keyword evidence="6 14" id="KW-0547">Nucleotide-binding</keyword>
<dbReference type="InterPro" id="IPR005479">
    <property type="entry name" value="CPAse_ATP-bd"/>
</dbReference>
<feature type="domain" description="Lipoyl-binding" evidence="15">
    <location>
        <begin position="624"/>
        <end position="703"/>
    </location>
</feature>
<evidence type="ECO:0000256" key="5">
    <source>
        <dbReference type="ARBA" id="ARBA00022723"/>
    </source>
</evidence>